<dbReference type="AlphaFoldDB" id="A0A7N9CPS5"/>
<dbReference type="GeneTree" id="ENSGT00400000022973"/>
<name>A0A7N9CPS5_MACFA</name>
<sequence length="191" mass="20718">MGWRGALLSYRRNGLVVKIKHKSNLFELSTVSNGDLLAGLAIPGPKVLHGLHNIHAFFHFAKDHMLAIQPLSLGSADEKLGTICVGSSICHGQDARTCMLQDEVLIFKFLPIDGLATSAIMACEVTTLTHKPWNNSVKAGTLITKSFLSSAQSTKIFCCLWNLVCKQLEGDAAQRLAVDGNVEEHGRVDHG</sequence>
<evidence type="ECO:0000313" key="1">
    <source>
        <dbReference type="Ensembl" id="ENSMFAP00000054841.1"/>
    </source>
</evidence>
<reference evidence="1" key="2">
    <citation type="submission" date="2025-08" db="UniProtKB">
        <authorList>
            <consortium name="Ensembl"/>
        </authorList>
    </citation>
    <scope>IDENTIFICATION</scope>
</reference>
<organism evidence="1 2">
    <name type="scientific">Macaca fascicularis</name>
    <name type="common">Crab-eating macaque</name>
    <name type="synonym">Cynomolgus monkey</name>
    <dbReference type="NCBI Taxonomy" id="9541"/>
    <lineage>
        <taxon>Eukaryota</taxon>
        <taxon>Metazoa</taxon>
        <taxon>Chordata</taxon>
        <taxon>Craniata</taxon>
        <taxon>Vertebrata</taxon>
        <taxon>Euteleostomi</taxon>
        <taxon>Mammalia</taxon>
        <taxon>Eutheria</taxon>
        <taxon>Euarchontoglires</taxon>
        <taxon>Primates</taxon>
        <taxon>Haplorrhini</taxon>
        <taxon>Catarrhini</taxon>
        <taxon>Cercopithecidae</taxon>
        <taxon>Cercopithecinae</taxon>
        <taxon>Macaca</taxon>
    </lineage>
</organism>
<keyword evidence="2" id="KW-1185">Reference proteome</keyword>
<accession>A0A7N9CPS5</accession>
<protein>
    <submittedName>
        <fullName evidence="1">Uncharacterized protein</fullName>
    </submittedName>
</protein>
<evidence type="ECO:0000313" key="2">
    <source>
        <dbReference type="Proteomes" id="UP000233100"/>
    </source>
</evidence>
<dbReference type="Proteomes" id="UP000233100">
    <property type="component" value="Chromosome X"/>
</dbReference>
<reference evidence="1 2" key="1">
    <citation type="submission" date="2013-03" db="EMBL/GenBank/DDBJ databases">
        <authorList>
            <person name="Warren W."/>
            <person name="Wilson R.K."/>
        </authorList>
    </citation>
    <scope>NUCLEOTIDE SEQUENCE</scope>
</reference>
<proteinExistence type="predicted"/>
<reference evidence="1" key="3">
    <citation type="submission" date="2025-09" db="UniProtKB">
        <authorList>
            <consortium name="Ensembl"/>
        </authorList>
    </citation>
    <scope>IDENTIFICATION</scope>
</reference>
<dbReference type="Ensembl" id="ENSMFAT00000087297.1">
    <property type="protein sequence ID" value="ENSMFAP00000054841.1"/>
    <property type="gene ID" value="ENSMFAG00000053441.1"/>
</dbReference>